<name>A0A1G2CLD2_9BACT</name>
<sequence length="66" mass="7327">MLFQCSQEHWNKVGYPSIPVASYGVLRGQHRGNFVGKVRPPGARALLRRSPPRQAAGYSPALPIRK</sequence>
<evidence type="ECO:0000313" key="2">
    <source>
        <dbReference type="Proteomes" id="UP000178348"/>
    </source>
</evidence>
<evidence type="ECO:0000313" key="1">
    <source>
        <dbReference type="EMBL" id="OGZ02213.1"/>
    </source>
</evidence>
<gene>
    <name evidence="1" type="ORF">A2946_03705</name>
</gene>
<organism evidence="1 2">
    <name type="scientific">Candidatus Liptonbacteria bacterium RIFCSPLOWO2_01_FULL_53_13</name>
    <dbReference type="NCBI Taxonomy" id="1798651"/>
    <lineage>
        <taxon>Bacteria</taxon>
        <taxon>Candidatus Liptoniibacteriota</taxon>
    </lineage>
</organism>
<protein>
    <submittedName>
        <fullName evidence="1">Uncharacterized protein</fullName>
    </submittedName>
</protein>
<comment type="caution">
    <text evidence="1">The sequence shown here is derived from an EMBL/GenBank/DDBJ whole genome shotgun (WGS) entry which is preliminary data.</text>
</comment>
<reference evidence="1 2" key="1">
    <citation type="journal article" date="2016" name="Nat. Commun.">
        <title>Thousands of microbial genomes shed light on interconnected biogeochemical processes in an aquifer system.</title>
        <authorList>
            <person name="Anantharaman K."/>
            <person name="Brown C.T."/>
            <person name="Hug L.A."/>
            <person name="Sharon I."/>
            <person name="Castelle C.J."/>
            <person name="Probst A.J."/>
            <person name="Thomas B.C."/>
            <person name="Singh A."/>
            <person name="Wilkins M.J."/>
            <person name="Karaoz U."/>
            <person name="Brodie E.L."/>
            <person name="Williams K.H."/>
            <person name="Hubbard S.S."/>
            <person name="Banfield J.F."/>
        </authorList>
    </citation>
    <scope>NUCLEOTIDE SEQUENCE [LARGE SCALE GENOMIC DNA]</scope>
</reference>
<proteinExistence type="predicted"/>
<dbReference type="Proteomes" id="UP000178348">
    <property type="component" value="Unassembled WGS sequence"/>
</dbReference>
<dbReference type="AlphaFoldDB" id="A0A1G2CLD2"/>
<accession>A0A1G2CLD2</accession>
<dbReference type="EMBL" id="MHLB01000019">
    <property type="protein sequence ID" value="OGZ02213.1"/>
    <property type="molecule type" value="Genomic_DNA"/>
</dbReference>